<dbReference type="EMBL" id="JANJZL010000001">
    <property type="protein sequence ID" value="MCR2042806.1"/>
    <property type="molecule type" value="Genomic_DNA"/>
</dbReference>
<dbReference type="NCBIfam" id="NF045650">
    <property type="entry name" value="CD1247_Nterm"/>
    <property type="match status" value="1"/>
</dbReference>
<protein>
    <submittedName>
        <fullName evidence="1">Uncharacterized protein</fullName>
    </submittedName>
</protein>
<proteinExistence type="predicted"/>
<dbReference type="Proteomes" id="UP001142078">
    <property type="component" value="Unassembled WGS sequence"/>
</dbReference>
<comment type="caution">
    <text evidence="1">The sequence shown here is derived from an EMBL/GenBank/DDBJ whole genome shotgun (WGS) entry which is preliminary data.</text>
</comment>
<dbReference type="AlphaFoldDB" id="A0A9X2MFV0"/>
<accession>A0A9X2MFV0</accession>
<dbReference type="RefSeq" id="WP_257490063.1">
    <property type="nucleotide sequence ID" value="NZ_JANJZL010000001.1"/>
</dbReference>
<evidence type="ECO:0000313" key="2">
    <source>
        <dbReference type="Proteomes" id="UP001142078"/>
    </source>
</evidence>
<organism evidence="1 2">
    <name type="scientific">Anaerosalibacter massiliensis</name>
    <dbReference type="NCBI Taxonomy" id="1347392"/>
    <lineage>
        <taxon>Bacteria</taxon>
        <taxon>Bacillati</taxon>
        <taxon>Bacillota</taxon>
        <taxon>Tissierellia</taxon>
        <taxon>Tissierellales</taxon>
        <taxon>Sporanaerobacteraceae</taxon>
        <taxon>Anaerosalibacter</taxon>
    </lineage>
</organism>
<keyword evidence="2" id="KW-1185">Reference proteome</keyword>
<reference evidence="1" key="1">
    <citation type="submission" date="2022-07" db="EMBL/GenBank/DDBJ databases">
        <title>Enhanced cultured diversity of the mouse gut microbiota enables custom-made synthetic communities.</title>
        <authorList>
            <person name="Afrizal A."/>
        </authorList>
    </citation>
    <scope>NUCLEOTIDE SEQUENCE</scope>
    <source>
        <strain evidence="1">DSM 29482</strain>
    </source>
</reference>
<sequence length="104" mass="12199">MDHLYQKVSYLKGLAEGLGIEESTKEGKLLLHMVDTLEDFAETIEELDEYMSYVDEDLADVEEEVYGLIDEDYEYDDFEDEYNCIEIKCPDCDEEDIESLDKME</sequence>
<gene>
    <name evidence="1" type="ORF">NSA23_01620</name>
</gene>
<dbReference type="InterPro" id="IPR054688">
    <property type="entry name" value="CD1247_N"/>
</dbReference>
<name>A0A9X2MFV0_9FIRM</name>
<evidence type="ECO:0000313" key="1">
    <source>
        <dbReference type="EMBL" id="MCR2042806.1"/>
    </source>
</evidence>